<reference evidence="5" key="2">
    <citation type="journal article" date="2023" name="IMA Fungus">
        <title>Comparative genomic study of the Penicillium genus elucidates a diverse pangenome and 15 lateral gene transfer events.</title>
        <authorList>
            <person name="Petersen C."/>
            <person name="Sorensen T."/>
            <person name="Nielsen M.R."/>
            <person name="Sondergaard T.E."/>
            <person name="Sorensen J.L."/>
            <person name="Fitzpatrick D.A."/>
            <person name="Frisvad J.C."/>
            <person name="Nielsen K.L."/>
        </authorList>
    </citation>
    <scope>NUCLEOTIDE SEQUENCE</scope>
    <source>
        <strain evidence="5">IBT 30761</strain>
    </source>
</reference>
<evidence type="ECO:0000313" key="6">
    <source>
        <dbReference type="Proteomes" id="UP001149074"/>
    </source>
</evidence>
<dbReference type="RefSeq" id="XP_056479870.1">
    <property type="nucleotide sequence ID" value="XM_056612646.1"/>
</dbReference>
<dbReference type="PANTHER" id="PTHR20835">
    <property type="entry name" value="E3 UBIQUITIN-PROTEIN LIGASE PPP1R11-RELATED"/>
    <property type="match status" value="1"/>
</dbReference>
<evidence type="ECO:0000256" key="3">
    <source>
        <dbReference type="RuleBase" id="RU367162"/>
    </source>
</evidence>
<comment type="caution">
    <text evidence="5">The sequence shown here is derived from an EMBL/GenBank/DDBJ whole genome shotgun (WGS) entry which is preliminary data.</text>
</comment>
<gene>
    <name evidence="5" type="ORF">N7532_000142</name>
</gene>
<feature type="compositionally biased region" description="Low complexity" evidence="4">
    <location>
        <begin position="100"/>
        <end position="113"/>
    </location>
</feature>
<sequence length="190" mass="20695">MSRSRQPGSNPQIQSTTETSRDSSVARLSGTLRLRGDDTSSTSEPSTARHIRWSEDVVDNEGMGKKSSKGNHEIFPPSAEPQSLTFPVCCIYHKARPVGESSSESESSSSSSDSDSESDNEIDRRRLRAKHSRSRGRKPTGDGPEKSPVEGQADCCAGHGPQRTKQKRRKPSPNAYEKMPKPSKPPSQGS</sequence>
<dbReference type="AlphaFoldDB" id="A0A9W9KNK6"/>
<feature type="region of interest" description="Disordered" evidence="4">
    <location>
        <begin position="1"/>
        <end position="83"/>
    </location>
</feature>
<feature type="compositionally biased region" description="Basic residues" evidence="4">
    <location>
        <begin position="162"/>
        <end position="171"/>
    </location>
</feature>
<feature type="compositionally biased region" description="Basic and acidic residues" evidence="4">
    <location>
        <begin position="139"/>
        <end position="148"/>
    </location>
</feature>
<feature type="region of interest" description="Disordered" evidence="4">
    <location>
        <begin position="96"/>
        <end position="190"/>
    </location>
</feature>
<comment type="function">
    <text evidence="1 3">Regulator of type 1 phosphatases which maintains protein phosphatase activity under strict control.</text>
</comment>
<keyword evidence="3" id="KW-0539">Nucleus</keyword>
<feature type="compositionally biased region" description="Basic residues" evidence="4">
    <location>
        <begin position="125"/>
        <end position="138"/>
    </location>
</feature>
<dbReference type="GO" id="GO:0004865">
    <property type="term" value="F:protein serine/threonine phosphatase inhibitor activity"/>
    <property type="evidence" value="ECO:0007669"/>
    <property type="project" value="UniProtKB-UniRule"/>
</dbReference>
<dbReference type="PANTHER" id="PTHR20835:SF0">
    <property type="entry name" value="E3 UBIQUITIN-PROTEIN LIGASE PPP1R11"/>
    <property type="match status" value="1"/>
</dbReference>
<dbReference type="GeneID" id="81351625"/>
<protein>
    <recommendedName>
        <fullName evidence="3">Type 1 phosphatases regulator</fullName>
    </recommendedName>
</protein>
<dbReference type="GO" id="GO:0008157">
    <property type="term" value="F:protein phosphatase 1 binding"/>
    <property type="evidence" value="ECO:0007669"/>
    <property type="project" value="TreeGrafter"/>
</dbReference>
<evidence type="ECO:0000313" key="5">
    <source>
        <dbReference type="EMBL" id="KAJ5112097.1"/>
    </source>
</evidence>
<keyword evidence="6" id="KW-1185">Reference proteome</keyword>
<dbReference type="Proteomes" id="UP001149074">
    <property type="component" value="Unassembled WGS sequence"/>
</dbReference>
<dbReference type="Pfam" id="PF07491">
    <property type="entry name" value="PPI_Ypi1"/>
    <property type="match status" value="1"/>
</dbReference>
<comment type="subcellular location">
    <subcellularLocation>
        <location evidence="3">Nucleus</location>
    </subcellularLocation>
</comment>
<name>A0A9W9KNK6_9EURO</name>
<proteinExistence type="inferred from homology"/>
<dbReference type="GO" id="GO:0005634">
    <property type="term" value="C:nucleus"/>
    <property type="evidence" value="ECO:0007669"/>
    <property type="project" value="UniProtKB-SubCell"/>
</dbReference>
<accession>A0A9W9KNK6</accession>
<evidence type="ECO:0000256" key="4">
    <source>
        <dbReference type="SAM" id="MobiDB-lite"/>
    </source>
</evidence>
<organism evidence="5 6">
    <name type="scientific">Penicillium argentinense</name>
    <dbReference type="NCBI Taxonomy" id="1131581"/>
    <lineage>
        <taxon>Eukaryota</taxon>
        <taxon>Fungi</taxon>
        <taxon>Dikarya</taxon>
        <taxon>Ascomycota</taxon>
        <taxon>Pezizomycotina</taxon>
        <taxon>Eurotiomycetes</taxon>
        <taxon>Eurotiomycetidae</taxon>
        <taxon>Eurotiales</taxon>
        <taxon>Aspergillaceae</taxon>
        <taxon>Penicillium</taxon>
    </lineage>
</organism>
<feature type="compositionally biased region" description="Polar residues" evidence="4">
    <location>
        <begin position="1"/>
        <end position="18"/>
    </location>
</feature>
<evidence type="ECO:0000256" key="1">
    <source>
        <dbReference type="ARBA" id="ARBA00003401"/>
    </source>
</evidence>
<evidence type="ECO:0000256" key="2">
    <source>
        <dbReference type="ARBA" id="ARBA00005605"/>
    </source>
</evidence>
<comment type="similarity">
    <text evidence="2 3">Belongs to the YPI1 family.</text>
</comment>
<dbReference type="OrthoDB" id="307488at2759"/>
<dbReference type="EMBL" id="JAPQKI010000001">
    <property type="protein sequence ID" value="KAJ5112097.1"/>
    <property type="molecule type" value="Genomic_DNA"/>
</dbReference>
<reference evidence="5" key="1">
    <citation type="submission" date="2022-11" db="EMBL/GenBank/DDBJ databases">
        <authorList>
            <person name="Petersen C."/>
        </authorList>
    </citation>
    <scope>NUCLEOTIDE SEQUENCE</scope>
    <source>
        <strain evidence="5">IBT 30761</strain>
    </source>
</reference>
<dbReference type="InterPro" id="IPR011107">
    <property type="entry name" value="PPI_Ypi1"/>
</dbReference>